<accession>A0A2G9ZKT5</accession>
<dbReference type="Proteomes" id="UP000230729">
    <property type="component" value="Unassembled WGS sequence"/>
</dbReference>
<dbReference type="PANTHER" id="PTHR33383">
    <property type="entry name" value="MEMBRANE PROTEIN INSERTION EFFICIENCY FACTOR-RELATED"/>
    <property type="match status" value="1"/>
</dbReference>
<dbReference type="Pfam" id="PF01809">
    <property type="entry name" value="YidD"/>
    <property type="match status" value="1"/>
</dbReference>
<comment type="subcellular location">
    <subcellularLocation>
        <location evidence="1">Cell membrane</location>
        <topology evidence="1">Peripheral membrane protein</topology>
        <orientation evidence="1">Cytoplasmic side</orientation>
    </subcellularLocation>
</comment>
<dbReference type="NCBIfam" id="TIGR00278">
    <property type="entry name" value="membrane protein insertion efficiency factor YidD"/>
    <property type="match status" value="1"/>
</dbReference>
<dbReference type="GO" id="GO:0005886">
    <property type="term" value="C:plasma membrane"/>
    <property type="evidence" value="ECO:0007669"/>
    <property type="project" value="UniProtKB-SubCell"/>
</dbReference>
<name>A0A2G9ZKT5_9BACT</name>
<keyword evidence="1" id="KW-1003">Cell membrane</keyword>
<comment type="caution">
    <text evidence="2">The sequence shown here is derived from an EMBL/GenBank/DDBJ whole genome shotgun (WGS) entry which is preliminary data.</text>
</comment>
<sequence length="85" mass="10141">MKNLLIYWPRYSAITVIKIYQKFLSFDHSWLKIFYPYGFCRFRPTCSEYAVMALGKYGFLKGGLMACWRVLRCHPWNKGGYDPVK</sequence>
<keyword evidence="1" id="KW-0472">Membrane</keyword>
<evidence type="ECO:0000313" key="3">
    <source>
        <dbReference type="Proteomes" id="UP000230729"/>
    </source>
</evidence>
<dbReference type="InterPro" id="IPR002696">
    <property type="entry name" value="Membr_insert_effic_factor_YidD"/>
</dbReference>
<comment type="similarity">
    <text evidence="1">Belongs to the UPF0161 family.</text>
</comment>
<evidence type="ECO:0000256" key="1">
    <source>
        <dbReference type="HAMAP-Rule" id="MF_00386"/>
    </source>
</evidence>
<evidence type="ECO:0000313" key="2">
    <source>
        <dbReference type="EMBL" id="PIP33762.1"/>
    </source>
</evidence>
<organism evidence="2 3">
    <name type="scientific">Candidatus Falkowbacteria bacterium CG23_combo_of_CG06-09_8_20_14_all_49_15</name>
    <dbReference type="NCBI Taxonomy" id="1974572"/>
    <lineage>
        <taxon>Bacteria</taxon>
        <taxon>Candidatus Falkowiibacteriota</taxon>
    </lineage>
</organism>
<gene>
    <name evidence="2" type="primary">yidD</name>
    <name evidence="2" type="ORF">COX22_02640</name>
</gene>
<dbReference type="HAMAP" id="MF_00386">
    <property type="entry name" value="UPF0161_YidD"/>
    <property type="match status" value="1"/>
</dbReference>
<dbReference type="EMBL" id="PCSD01000059">
    <property type="protein sequence ID" value="PIP33762.1"/>
    <property type="molecule type" value="Genomic_DNA"/>
</dbReference>
<protein>
    <recommendedName>
        <fullName evidence="1">Putative membrane protein insertion efficiency factor</fullName>
    </recommendedName>
</protein>
<dbReference type="PANTHER" id="PTHR33383:SF1">
    <property type="entry name" value="MEMBRANE PROTEIN INSERTION EFFICIENCY FACTOR-RELATED"/>
    <property type="match status" value="1"/>
</dbReference>
<dbReference type="AlphaFoldDB" id="A0A2G9ZKT5"/>
<dbReference type="SMART" id="SM01234">
    <property type="entry name" value="Haemolytic"/>
    <property type="match status" value="1"/>
</dbReference>
<comment type="function">
    <text evidence="1">Could be involved in insertion of integral membrane proteins into the membrane.</text>
</comment>
<reference evidence="2 3" key="1">
    <citation type="submission" date="2017-09" db="EMBL/GenBank/DDBJ databases">
        <title>Depth-based differentiation of microbial function through sediment-hosted aquifers and enrichment of novel symbionts in the deep terrestrial subsurface.</title>
        <authorList>
            <person name="Probst A.J."/>
            <person name="Ladd B."/>
            <person name="Jarett J.K."/>
            <person name="Geller-Mcgrath D.E."/>
            <person name="Sieber C.M."/>
            <person name="Emerson J.B."/>
            <person name="Anantharaman K."/>
            <person name="Thomas B.C."/>
            <person name="Malmstrom R."/>
            <person name="Stieglmeier M."/>
            <person name="Klingl A."/>
            <person name="Woyke T."/>
            <person name="Ryan C.M."/>
            <person name="Banfield J.F."/>
        </authorList>
    </citation>
    <scope>NUCLEOTIDE SEQUENCE [LARGE SCALE GENOMIC DNA]</scope>
    <source>
        <strain evidence="2">CG23_combo_of_CG06-09_8_20_14_all_49_15</strain>
    </source>
</reference>
<proteinExistence type="inferred from homology"/>